<dbReference type="SUPFAM" id="SSF49785">
    <property type="entry name" value="Galactose-binding domain-like"/>
    <property type="match status" value="1"/>
</dbReference>
<protein>
    <recommendedName>
        <fullName evidence="3">F5/8 type C domain-containing protein</fullName>
    </recommendedName>
</protein>
<dbReference type="STRING" id="10195.A0A3M7QX38"/>
<comment type="caution">
    <text evidence="1">The sequence shown here is derived from an EMBL/GenBank/DDBJ whole genome shotgun (WGS) entry which is preliminary data.</text>
</comment>
<gene>
    <name evidence="1" type="ORF">BpHYR1_008571</name>
</gene>
<dbReference type="OrthoDB" id="6355129at2759"/>
<keyword evidence="2" id="KW-1185">Reference proteome</keyword>
<evidence type="ECO:0008006" key="3">
    <source>
        <dbReference type="Google" id="ProtNLM"/>
    </source>
</evidence>
<accession>A0A3M7QX38</accession>
<name>A0A3M7QX38_BRAPC</name>
<organism evidence="1 2">
    <name type="scientific">Brachionus plicatilis</name>
    <name type="common">Marine rotifer</name>
    <name type="synonym">Brachionus muelleri</name>
    <dbReference type="NCBI Taxonomy" id="10195"/>
    <lineage>
        <taxon>Eukaryota</taxon>
        <taxon>Metazoa</taxon>
        <taxon>Spiralia</taxon>
        <taxon>Gnathifera</taxon>
        <taxon>Rotifera</taxon>
        <taxon>Eurotatoria</taxon>
        <taxon>Monogononta</taxon>
        <taxon>Pseudotrocha</taxon>
        <taxon>Ploima</taxon>
        <taxon>Brachionidae</taxon>
        <taxon>Brachionus</taxon>
    </lineage>
</organism>
<reference evidence="1 2" key="1">
    <citation type="journal article" date="2018" name="Sci. Rep.">
        <title>Genomic signatures of local adaptation to the degree of environmental predictability in rotifers.</title>
        <authorList>
            <person name="Franch-Gras L."/>
            <person name="Hahn C."/>
            <person name="Garcia-Roger E.M."/>
            <person name="Carmona M.J."/>
            <person name="Serra M."/>
            <person name="Gomez A."/>
        </authorList>
    </citation>
    <scope>NUCLEOTIDE SEQUENCE [LARGE SCALE GENOMIC DNA]</scope>
    <source>
        <strain evidence="1">HYR1</strain>
    </source>
</reference>
<dbReference type="Proteomes" id="UP000276133">
    <property type="component" value="Unassembled WGS sequence"/>
</dbReference>
<dbReference type="EMBL" id="REGN01004913">
    <property type="protein sequence ID" value="RNA15674.1"/>
    <property type="molecule type" value="Genomic_DNA"/>
</dbReference>
<evidence type="ECO:0000313" key="2">
    <source>
        <dbReference type="Proteomes" id="UP000276133"/>
    </source>
</evidence>
<proteinExistence type="predicted"/>
<dbReference type="Gene3D" id="2.60.120.260">
    <property type="entry name" value="Galactose-binding domain-like"/>
    <property type="match status" value="1"/>
</dbReference>
<evidence type="ECO:0000313" key="1">
    <source>
        <dbReference type="EMBL" id="RNA15674.1"/>
    </source>
</evidence>
<dbReference type="InterPro" id="IPR008979">
    <property type="entry name" value="Galactose-bd-like_sf"/>
</dbReference>
<sequence>MEKKKIQITLFLMSYGSHSRYILKTCNVRVMFCLSSAGWCFGCLDSTKAYIRSVYSKERNVATLSLGKIVNIGINTLNQTGNSHIDIFVAYRVSHLAKESDTSEITLTASINGADTSFVHTVTVAAAESQIIAPVPTVTTVGINNPVSIFQAFNITMIIDFPQDYNNFMEVESVPVHDTVDGLPRAKICSAVVTSSGENMPCPKCMNKAKLNSFSLNSSLYSTHDGMTWSLGSVLNFNLRTTNDNPEVNKITISVVGQILDHPSNVQGANISIPIGITFGNQTIWVSDNSIIIDNGPNYSLTNESLPTFSISTADTETYTAKIKEPRAIYFDMYTKPGSVYQEMDIEVLMPETLLGSNTPAATVCTVKLHYVGMYSTCAQQLYINEPANNHISYLQKMIKFKNDKAIVKLPALCNSAESGFNMDPIDGLLDDHPEVPSENYVSVGTKFTTDQIYIGSIKFTKSDILPMAAAAGVHSFSNLTSITASGSTFSPANLIVKIPPSSLFGYNLEASLITSSLSAGKATLCTIRILEQGNNVPCSNQLKHSFQYSEQLIRNYDFAIAGPICSINNISNSVNNFDVWDEDSVNFQILTRASHDAVGSYSVNLTLMDQFSNTSLKTEAFTFTLNPSTVVLDTPDLQRTNSSIFGVDPTDSTYVFVNSAYLNFFKGQTSIIRFNLTIDEPKSFETTFSLSNTQTDELEIIRLFTLYIGENFPCSSMLSEATFSNGSKYPYEIKINVGDLSFFETDPKNITSSTIYLEAQVRIPISSPISPEATTNFVLKPMLNNFEYPSLTQTLTVTVKDPTDLVSNVSELYSFTEQPGQQVSIRQSLKLNISLKIPPYSNCRTKIIFSCVDKTSGRQFCQINSTRIVSFGKNVDGLKNEYLNNLILTEFNRSAMTFYNDMAILDLGIVTNTHYSQKINSYEPEDDFLHFEADILVTDDQIAEPNSQFNFTTKLDLNLGQQSFDSHHALTIQRTQTERPYVAVNVNFLNDSSLIINSNSKLSVKLEIEHEINSNAEAYNVRFLFYLPTYISFSGGNNCSFNPSLNDTLITLALDRLHFGQKASCHFSLTFDQSNQYSSLMDQYGKSPISLKIPYVVFYEKYARSEDQETKFNTNFSFIEFKPPSISITSVPVNKLKSTLGDVACRMTSSVPEVVNVYNSGWKFGYRSHHWLKSLGSYVTISFVDQAKVSRIDFNQFNDDGTVTAFNEFRIAYSDDNSTFAHLPSIKTSTQLGQNFSYEIPNKFVQCRYLRIYITDVANRADLETKKTGFVINEIYGDFTPTTTVSCPDSKGSIDYAPRSFLYVDWTQKMYVCDETTDRSSSECYSSSNSAPTNWMFLQMECLMKK</sequence>